<dbReference type="EMBL" id="QPIZ01000005">
    <property type="protein sequence ID" value="RCW37557.1"/>
    <property type="molecule type" value="Genomic_DNA"/>
</dbReference>
<feature type="site" description="Transition state stabilizer" evidence="17">
    <location>
        <position position="395"/>
    </location>
</feature>
<dbReference type="Gene3D" id="3.20.20.80">
    <property type="entry name" value="Glycosidases"/>
    <property type="match status" value="1"/>
</dbReference>
<dbReference type="NCBIfam" id="TIGR02402">
    <property type="entry name" value="trehalose_TreZ"/>
    <property type="match status" value="1"/>
</dbReference>
<dbReference type="CDD" id="cd02853">
    <property type="entry name" value="E_set_MTHase_like_N"/>
    <property type="match status" value="1"/>
</dbReference>
<comment type="subcellular location">
    <subcellularLocation>
        <location evidence="1 15">Cytoplasm</location>
    </subcellularLocation>
</comment>
<evidence type="ECO:0000256" key="5">
    <source>
        <dbReference type="ARBA" id="ARBA00015938"/>
    </source>
</evidence>
<dbReference type="InterPro" id="IPR006047">
    <property type="entry name" value="GH13_cat_dom"/>
</dbReference>
<proteinExistence type="inferred from homology"/>
<accession>A0A368V8M0</accession>
<feature type="domain" description="Glycosyl hydrolase family 13 catalytic" evidence="19">
    <location>
        <begin position="118"/>
        <end position="462"/>
    </location>
</feature>
<dbReference type="GO" id="GO:0005737">
    <property type="term" value="C:cytoplasm"/>
    <property type="evidence" value="ECO:0007669"/>
    <property type="project" value="UniProtKB-SubCell"/>
</dbReference>
<feature type="region of interest" description="Disordered" evidence="18">
    <location>
        <begin position="469"/>
        <end position="492"/>
    </location>
</feature>
<evidence type="ECO:0000256" key="16">
    <source>
        <dbReference type="PIRSR" id="PIRSR006337-2"/>
    </source>
</evidence>
<dbReference type="EC" id="3.2.1.141" evidence="4 13"/>
<evidence type="ECO:0000256" key="8">
    <source>
        <dbReference type="ARBA" id="ARBA00023277"/>
    </source>
</evidence>
<comment type="caution">
    <text evidence="20">The sequence shown here is derived from an EMBL/GenBank/DDBJ whole genome shotgun (WGS) entry which is preliminary data.</text>
</comment>
<dbReference type="PANTHER" id="PTHR43651:SF11">
    <property type="entry name" value="MALTO-OLIGOSYLTREHALOSE TREHALOHYDROLASE"/>
    <property type="match status" value="1"/>
</dbReference>
<reference evidence="20 21" key="1">
    <citation type="submission" date="2018-07" db="EMBL/GenBank/DDBJ databases">
        <title>Freshwater and sediment microbial communities from various areas in North America, analyzing microbe dynamics in response to fracking.</title>
        <authorList>
            <person name="Lamendella R."/>
        </authorList>
    </citation>
    <scope>NUCLEOTIDE SEQUENCE [LARGE SCALE GENOMIC DNA]</scope>
    <source>
        <strain evidence="20 21">160A</strain>
    </source>
</reference>
<evidence type="ECO:0000256" key="1">
    <source>
        <dbReference type="ARBA" id="ARBA00004496"/>
    </source>
</evidence>
<dbReference type="UniPathway" id="UPA00299"/>
<keyword evidence="7 14" id="KW-0378">Hydrolase</keyword>
<evidence type="ECO:0000256" key="2">
    <source>
        <dbReference type="ARBA" id="ARBA00005199"/>
    </source>
</evidence>
<evidence type="ECO:0000256" key="18">
    <source>
        <dbReference type="SAM" id="MobiDB-lite"/>
    </source>
</evidence>
<dbReference type="SUPFAM" id="SSF81296">
    <property type="entry name" value="E set domains"/>
    <property type="match status" value="1"/>
</dbReference>
<feature type="binding site" evidence="16">
    <location>
        <begin position="262"/>
        <end position="267"/>
    </location>
    <ligand>
        <name>substrate</name>
    </ligand>
</feature>
<keyword evidence="8" id="KW-0119">Carbohydrate metabolism</keyword>
<dbReference type="RefSeq" id="WP_114436603.1">
    <property type="nucleotide sequence ID" value="NZ_QPIZ01000005.1"/>
</dbReference>
<keyword evidence="9 14" id="KW-0326">Glycosidase</keyword>
<feature type="active site" description="Proton donor" evidence="15">
    <location>
        <position position="301"/>
    </location>
</feature>
<sequence length="605" mass="68671">MTIKQFSQRPGISINRDSKTASALVWAPFAKTVALEINSTKKIGLSQSTGGYWEGHDLPLSPGDRYRCVIDDEALPDPASLSQPAGVHAPSEVIDLYQHPWDDQNWSGIRPEKLIIYELHVGTFNQEGTFSEIIPHLNRLRELGINAIELMPVAQFPGIRNWGYDGVFPYAVQNSYGGAGMLQLLVDECHKQGIAVILDVVYNHLGPEGNYLNKFGPYFTSKYKTPWGDAINFDDAFSDGVRHFFLENAMMWLRDFHIDGLRLDAVHAIKDFGARHFLAELKQKVEELNAEYHRNHFLIAECDLNDVRYINPFDKGGYNLDAQWCDEFHHALHAITTGEENGYYNDFGGTGPLEKSYNHAFVYDGIYSPHRKKIFGSSTEGQPGCKFVVFAQNHDQTGNRMLGDRLSQLVSFEMQKVIAAAYILSPFTPMLFMGEEYGEHNPFLYFVNHSDPKLIRNVQNGRKKEFKDFMTDQEPPDPQSEETFKNSRLTSPEKWNSAQQKLYDWYRFLIRLRKEQPFWQEDPRKHFKAETIGSKLIRLTYQNAATTLICLGNFGKEAESVRQSGKILESSASEKHGGPAKSSELQADSGSLNLPSESFTIILIS</sequence>
<dbReference type="InterPro" id="IPR044901">
    <property type="entry name" value="Trehalose_TreZ_E-set_sf"/>
</dbReference>
<gene>
    <name evidence="20" type="ORF">DFO77_10565</name>
</gene>
<evidence type="ECO:0000256" key="7">
    <source>
        <dbReference type="ARBA" id="ARBA00022801"/>
    </source>
</evidence>
<evidence type="ECO:0000256" key="3">
    <source>
        <dbReference type="ARBA" id="ARBA00008061"/>
    </source>
</evidence>
<evidence type="ECO:0000313" key="21">
    <source>
        <dbReference type="Proteomes" id="UP000252733"/>
    </source>
</evidence>
<evidence type="ECO:0000256" key="10">
    <source>
        <dbReference type="ARBA" id="ARBA00032057"/>
    </source>
</evidence>
<evidence type="ECO:0000256" key="13">
    <source>
        <dbReference type="NCBIfam" id="TIGR02402"/>
    </source>
</evidence>
<keyword evidence="21" id="KW-1185">Reference proteome</keyword>
<feature type="binding site" evidence="16">
    <location>
        <begin position="394"/>
        <end position="399"/>
    </location>
    <ligand>
        <name>substrate</name>
    </ligand>
</feature>
<feature type="active site" description="Nucleophile" evidence="15">
    <location>
        <position position="264"/>
    </location>
</feature>
<dbReference type="InterPro" id="IPR014756">
    <property type="entry name" value="Ig_E-set"/>
</dbReference>
<name>A0A368V8M0_9BACT</name>
<dbReference type="PANTHER" id="PTHR43651">
    <property type="entry name" value="1,4-ALPHA-GLUCAN-BRANCHING ENZYME"/>
    <property type="match status" value="1"/>
</dbReference>
<dbReference type="GO" id="GO:0033942">
    <property type="term" value="F:4-alpha-D-(1-&gt;4)-alpha-D-glucanotrehalose trehalohydrolase activity"/>
    <property type="evidence" value="ECO:0007669"/>
    <property type="project" value="UniProtKB-EC"/>
</dbReference>
<dbReference type="InterPro" id="IPR017853">
    <property type="entry name" value="GH"/>
</dbReference>
<protein>
    <recommendedName>
        <fullName evidence="5 13">Malto-oligosyltrehalose trehalohydrolase</fullName>
        <shortName evidence="14">MTHase</shortName>
        <ecNumber evidence="4 13">3.2.1.141</ecNumber>
    </recommendedName>
    <alternativeName>
        <fullName evidence="11 14">4-alpha-D-((1-&gt;4)-alpha-D-glucano)trehalose trehalohydrolase</fullName>
    </alternativeName>
    <alternativeName>
        <fullName evidence="10 14">Maltooligosyl trehalose trehalohydrolase</fullName>
    </alternativeName>
</protein>
<dbReference type="InterPro" id="IPR013783">
    <property type="entry name" value="Ig-like_fold"/>
</dbReference>
<dbReference type="InterPro" id="IPR012768">
    <property type="entry name" value="Trehalose_TreZ"/>
</dbReference>
<comment type="similarity">
    <text evidence="3 14">Belongs to the glycosyl hydrolase 13 family.</text>
</comment>
<feature type="region of interest" description="Disordered" evidence="18">
    <location>
        <begin position="570"/>
        <end position="590"/>
    </location>
</feature>
<dbReference type="AlphaFoldDB" id="A0A368V8M0"/>
<dbReference type="CDD" id="cd11325">
    <property type="entry name" value="AmyAc_GTHase"/>
    <property type="match status" value="1"/>
</dbReference>
<dbReference type="SUPFAM" id="SSF51445">
    <property type="entry name" value="(Trans)glycosidases"/>
    <property type="match status" value="1"/>
</dbReference>
<evidence type="ECO:0000256" key="6">
    <source>
        <dbReference type="ARBA" id="ARBA00022490"/>
    </source>
</evidence>
<evidence type="ECO:0000256" key="15">
    <source>
        <dbReference type="PIRSR" id="PIRSR006337-1"/>
    </source>
</evidence>
<evidence type="ECO:0000256" key="14">
    <source>
        <dbReference type="PIRNR" id="PIRNR006337"/>
    </source>
</evidence>
<evidence type="ECO:0000256" key="9">
    <source>
        <dbReference type="ARBA" id="ARBA00023295"/>
    </source>
</evidence>
<dbReference type="SMART" id="SM00642">
    <property type="entry name" value="Aamy"/>
    <property type="match status" value="1"/>
</dbReference>
<dbReference type="GO" id="GO:0005992">
    <property type="term" value="P:trehalose biosynthetic process"/>
    <property type="evidence" value="ECO:0007669"/>
    <property type="project" value="UniProtKB-UniRule"/>
</dbReference>
<evidence type="ECO:0000256" key="11">
    <source>
        <dbReference type="ARBA" id="ARBA00033284"/>
    </source>
</evidence>
<keyword evidence="6" id="KW-0963">Cytoplasm</keyword>
<dbReference type="PIRSF" id="PIRSF006337">
    <property type="entry name" value="Trehalose_TreZ"/>
    <property type="match status" value="1"/>
</dbReference>
<comment type="catalytic activity">
    <reaction evidence="12 14">
        <text>hydrolysis of (1-&gt;4)-alpha-D-glucosidic linkage in 4-alpha-D-[(1-&gt;4)-alpha-D-glucanosyl]n trehalose to yield trehalose and (1-&gt;4)-alpha-D-glucan.</text>
        <dbReference type="EC" id="3.2.1.141"/>
    </reaction>
</comment>
<dbReference type="Gene3D" id="2.60.40.10">
    <property type="entry name" value="Immunoglobulins"/>
    <property type="match status" value="1"/>
</dbReference>
<evidence type="ECO:0000256" key="17">
    <source>
        <dbReference type="PIRSR" id="PIRSR006337-3"/>
    </source>
</evidence>
<evidence type="ECO:0000256" key="12">
    <source>
        <dbReference type="ARBA" id="ARBA00034013"/>
    </source>
</evidence>
<organism evidence="20 21">
    <name type="scientific">Marinilabilia salmonicolor</name>
    <dbReference type="NCBI Taxonomy" id="989"/>
    <lineage>
        <taxon>Bacteria</taxon>
        <taxon>Pseudomonadati</taxon>
        <taxon>Bacteroidota</taxon>
        <taxon>Bacteroidia</taxon>
        <taxon>Marinilabiliales</taxon>
        <taxon>Marinilabiliaceae</taxon>
        <taxon>Marinilabilia</taxon>
    </lineage>
</organism>
<evidence type="ECO:0000259" key="19">
    <source>
        <dbReference type="SMART" id="SM00642"/>
    </source>
</evidence>
<evidence type="ECO:0000313" key="20">
    <source>
        <dbReference type="EMBL" id="RCW37557.1"/>
    </source>
</evidence>
<evidence type="ECO:0000256" key="4">
    <source>
        <dbReference type="ARBA" id="ARBA00012268"/>
    </source>
</evidence>
<dbReference type="Pfam" id="PF00128">
    <property type="entry name" value="Alpha-amylase"/>
    <property type="match status" value="1"/>
</dbReference>
<dbReference type="Proteomes" id="UP000252733">
    <property type="component" value="Unassembled WGS sequence"/>
</dbReference>
<feature type="binding site" evidence="16">
    <location>
        <begin position="326"/>
        <end position="330"/>
    </location>
    <ligand>
        <name>substrate</name>
    </ligand>
</feature>
<comment type="pathway">
    <text evidence="2 14">Glycan biosynthesis; trehalose biosynthesis.</text>
</comment>
<dbReference type="Gene3D" id="1.10.10.760">
    <property type="entry name" value="E-set domains of sugar-utilizing enzymes"/>
    <property type="match status" value="1"/>
</dbReference>